<accession>A0AAE1EWY1</accession>
<reference evidence="1" key="1">
    <citation type="submission" date="2023-10" db="EMBL/GenBank/DDBJ databases">
        <title>Genome assemblies of two species of porcelain crab, Petrolisthes cinctipes and Petrolisthes manimaculis (Anomura: Porcellanidae).</title>
        <authorList>
            <person name="Angst P."/>
        </authorList>
    </citation>
    <scope>NUCLEOTIDE SEQUENCE</scope>
    <source>
        <strain evidence="1">PB745_01</strain>
        <tissue evidence="1">Gill</tissue>
    </source>
</reference>
<sequence length="121" mass="13411">MKYFPRRELKGCWDTPRHLYQHRLSTDATTHAPHTGSLGTTHRPALLCPALPCPALPCPTLPHHMPEPQVWLTWGGNRNHNLSLFPSLSNLGQMCSHATLAISWWLERVLMSLSGGDGVGA</sequence>
<evidence type="ECO:0000313" key="2">
    <source>
        <dbReference type="Proteomes" id="UP001286313"/>
    </source>
</evidence>
<evidence type="ECO:0000313" key="1">
    <source>
        <dbReference type="EMBL" id="KAK3862879.1"/>
    </source>
</evidence>
<dbReference type="EMBL" id="JAWQEG010004136">
    <property type="protein sequence ID" value="KAK3862879.1"/>
    <property type="molecule type" value="Genomic_DNA"/>
</dbReference>
<protein>
    <submittedName>
        <fullName evidence="1">Uncharacterized protein</fullName>
    </submittedName>
</protein>
<comment type="caution">
    <text evidence="1">The sequence shown here is derived from an EMBL/GenBank/DDBJ whole genome shotgun (WGS) entry which is preliminary data.</text>
</comment>
<gene>
    <name evidence="1" type="ORF">Pcinc_031295</name>
</gene>
<organism evidence="1 2">
    <name type="scientific">Petrolisthes cinctipes</name>
    <name type="common">Flat porcelain crab</name>
    <dbReference type="NCBI Taxonomy" id="88211"/>
    <lineage>
        <taxon>Eukaryota</taxon>
        <taxon>Metazoa</taxon>
        <taxon>Ecdysozoa</taxon>
        <taxon>Arthropoda</taxon>
        <taxon>Crustacea</taxon>
        <taxon>Multicrustacea</taxon>
        <taxon>Malacostraca</taxon>
        <taxon>Eumalacostraca</taxon>
        <taxon>Eucarida</taxon>
        <taxon>Decapoda</taxon>
        <taxon>Pleocyemata</taxon>
        <taxon>Anomura</taxon>
        <taxon>Galatheoidea</taxon>
        <taxon>Porcellanidae</taxon>
        <taxon>Petrolisthes</taxon>
    </lineage>
</organism>
<keyword evidence="2" id="KW-1185">Reference proteome</keyword>
<dbReference type="AlphaFoldDB" id="A0AAE1EWY1"/>
<proteinExistence type="predicted"/>
<name>A0AAE1EWY1_PETCI</name>
<dbReference type="Proteomes" id="UP001286313">
    <property type="component" value="Unassembled WGS sequence"/>
</dbReference>